<proteinExistence type="predicted"/>
<comment type="caution">
    <text evidence="2">The sequence shown here is derived from an EMBL/GenBank/DDBJ whole genome shotgun (WGS) entry which is preliminary data.</text>
</comment>
<dbReference type="EMBL" id="ASPP01015369">
    <property type="protein sequence ID" value="ETO18168.1"/>
    <property type="molecule type" value="Genomic_DNA"/>
</dbReference>
<dbReference type="AlphaFoldDB" id="X6MVZ2"/>
<evidence type="ECO:0000256" key="1">
    <source>
        <dbReference type="SAM" id="MobiDB-lite"/>
    </source>
</evidence>
<evidence type="ECO:0000313" key="3">
    <source>
        <dbReference type="Proteomes" id="UP000023152"/>
    </source>
</evidence>
<dbReference type="Proteomes" id="UP000023152">
    <property type="component" value="Unassembled WGS sequence"/>
</dbReference>
<name>X6MVZ2_RETFI</name>
<reference evidence="2 3" key="1">
    <citation type="journal article" date="2013" name="Curr. Biol.">
        <title>The Genome of the Foraminiferan Reticulomyxa filosa.</title>
        <authorList>
            <person name="Glockner G."/>
            <person name="Hulsmann N."/>
            <person name="Schleicher M."/>
            <person name="Noegel A.A."/>
            <person name="Eichinger L."/>
            <person name="Gallinger C."/>
            <person name="Pawlowski J."/>
            <person name="Sierra R."/>
            <person name="Euteneuer U."/>
            <person name="Pillet L."/>
            <person name="Moustafa A."/>
            <person name="Platzer M."/>
            <person name="Groth M."/>
            <person name="Szafranski K."/>
            <person name="Schliwa M."/>
        </authorList>
    </citation>
    <scope>NUCLEOTIDE SEQUENCE [LARGE SCALE GENOMIC DNA]</scope>
</reference>
<gene>
    <name evidence="2" type="ORF">RFI_19114</name>
</gene>
<feature type="compositionally biased region" description="Low complexity" evidence="1">
    <location>
        <begin position="18"/>
        <end position="51"/>
    </location>
</feature>
<protein>
    <submittedName>
        <fullName evidence="2">Uncharacterized protein</fullName>
    </submittedName>
</protein>
<keyword evidence="3" id="KW-1185">Reference proteome</keyword>
<accession>X6MVZ2</accession>
<organism evidence="2 3">
    <name type="scientific">Reticulomyxa filosa</name>
    <dbReference type="NCBI Taxonomy" id="46433"/>
    <lineage>
        <taxon>Eukaryota</taxon>
        <taxon>Sar</taxon>
        <taxon>Rhizaria</taxon>
        <taxon>Retaria</taxon>
        <taxon>Foraminifera</taxon>
        <taxon>Monothalamids</taxon>
        <taxon>Reticulomyxidae</taxon>
        <taxon>Reticulomyxa</taxon>
    </lineage>
</organism>
<sequence length="197" mass="21518">MSVALHMQTQSQSEPRLQSQMQAQMQQQPQQQPQQPQQQPQQQQQQQSPFQVGGSETFVPSYLYAPGSSSQVAPIVTLPHPNIAMAASASSSPSSTTTRTMADHTISSHSSAAYIGFNAANALPLASVDHFAVPPTHTVNPTFQSNINPTYGTYTALSTTSPHIDHSSAALLSGNFFFFLKKIKKLSFIEIIFLFYF</sequence>
<feature type="compositionally biased region" description="Polar residues" evidence="1">
    <location>
        <begin position="7"/>
        <end position="17"/>
    </location>
</feature>
<feature type="region of interest" description="Disordered" evidence="1">
    <location>
        <begin position="1"/>
        <end position="52"/>
    </location>
</feature>
<evidence type="ECO:0000313" key="2">
    <source>
        <dbReference type="EMBL" id="ETO18168.1"/>
    </source>
</evidence>